<evidence type="ECO:0000256" key="1">
    <source>
        <dbReference type="SAM" id="SignalP"/>
    </source>
</evidence>
<dbReference type="PANTHER" id="PTHR43130">
    <property type="entry name" value="ARAC-FAMILY TRANSCRIPTIONAL REGULATOR"/>
    <property type="match status" value="1"/>
</dbReference>
<dbReference type="InterPro" id="IPR029062">
    <property type="entry name" value="Class_I_gatase-like"/>
</dbReference>
<protein>
    <submittedName>
        <fullName evidence="3">Transcriptional regulator</fullName>
    </submittedName>
</protein>
<dbReference type="InterPro" id="IPR052158">
    <property type="entry name" value="INH-QAR"/>
</dbReference>
<dbReference type="RefSeq" id="WP_130155701.1">
    <property type="nucleotide sequence ID" value="NZ_SGIS01000006.1"/>
</dbReference>
<proteinExistence type="predicted"/>
<keyword evidence="1" id="KW-0732">Signal</keyword>
<evidence type="ECO:0000259" key="2">
    <source>
        <dbReference type="Pfam" id="PF01965"/>
    </source>
</evidence>
<dbReference type="OrthoDB" id="9793422at2"/>
<comment type="caution">
    <text evidence="3">The sequence shown here is derived from an EMBL/GenBank/DDBJ whole genome shotgun (WGS) entry which is preliminary data.</text>
</comment>
<dbReference type="Pfam" id="PF01965">
    <property type="entry name" value="DJ-1_PfpI"/>
    <property type="match status" value="1"/>
</dbReference>
<dbReference type="PANTHER" id="PTHR43130:SF3">
    <property type="entry name" value="HTH-TYPE TRANSCRIPTIONAL REGULATOR RV1931C"/>
    <property type="match status" value="1"/>
</dbReference>
<evidence type="ECO:0000313" key="4">
    <source>
        <dbReference type="Proteomes" id="UP000292085"/>
    </source>
</evidence>
<dbReference type="AlphaFoldDB" id="A0A4V2DDM0"/>
<dbReference type="SUPFAM" id="SSF52317">
    <property type="entry name" value="Class I glutamine amidotransferase-like"/>
    <property type="match status" value="1"/>
</dbReference>
<organism evidence="3 4">
    <name type="scientific">Sphingomonas populi</name>
    <dbReference type="NCBI Taxonomy" id="2484750"/>
    <lineage>
        <taxon>Bacteria</taxon>
        <taxon>Pseudomonadati</taxon>
        <taxon>Pseudomonadota</taxon>
        <taxon>Alphaproteobacteria</taxon>
        <taxon>Sphingomonadales</taxon>
        <taxon>Sphingomonadaceae</taxon>
        <taxon>Sphingomonas</taxon>
    </lineage>
</organism>
<feature type="chain" id="PRO_5020322019" evidence="1">
    <location>
        <begin position="29"/>
        <end position="384"/>
    </location>
</feature>
<accession>A0A4V2DDM0</accession>
<gene>
    <name evidence="3" type="ORF">EWE75_05700</name>
</gene>
<dbReference type="Gene3D" id="3.40.50.880">
    <property type="match status" value="1"/>
</dbReference>
<sequence>MFPSRGTRPHILMLSVAGLIVGCGSVAADRTAAAPKRQSVAAQAGDERIIPYRARFGRTRPIIAVVGENSGTELTDYVIPYGILRQADVGEVVAVATKPGPMTMRPALRLQPQGSIADFDARYPDGADYVVVPAVVRRDDPALLAWIKAQAAKGSTLVSICDGALVVAATGAMDGHRATAHWATAEYRRKRYPNIRWVDDRRYVADGTIVSSAGISAAIPTSLALVEAIAGQARAAKVAAEIGASDWSPSHDSRRFHPKLGRNLSAFAATEYLNRWFHTSQGVAIPVGPGVDEVTLAFTADAYSRTGRSHAYAIGGGEAPVETLHGLTILPDHPTVGSMTRTVTLATGQSALALNHVLADIAGIYGRQTAYGVALGFEYPGFHD</sequence>
<dbReference type="PROSITE" id="PS51257">
    <property type="entry name" value="PROKAR_LIPOPROTEIN"/>
    <property type="match status" value="1"/>
</dbReference>
<feature type="signal peptide" evidence="1">
    <location>
        <begin position="1"/>
        <end position="28"/>
    </location>
</feature>
<name>A0A4V2DDM0_9SPHN</name>
<dbReference type="Proteomes" id="UP000292085">
    <property type="component" value="Unassembled WGS sequence"/>
</dbReference>
<evidence type="ECO:0000313" key="3">
    <source>
        <dbReference type="EMBL" id="RZF65458.1"/>
    </source>
</evidence>
<keyword evidence="4" id="KW-1185">Reference proteome</keyword>
<dbReference type="InterPro" id="IPR002818">
    <property type="entry name" value="DJ-1/PfpI"/>
</dbReference>
<feature type="domain" description="DJ-1/PfpI" evidence="2">
    <location>
        <begin position="70"/>
        <end position="227"/>
    </location>
</feature>
<reference evidence="3 4" key="1">
    <citation type="submission" date="2019-02" db="EMBL/GenBank/DDBJ databases">
        <authorList>
            <person name="Li Y."/>
        </authorList>
    </citation>
    <scope>NUCLEOTIDE SEQUENCE [LARGE SCALE GENOMIC DNA]</scope>
    <source>
        <strain evidence="3 4">3-7</strain>
    </source>
</reference>
<dbReference type="EMBL" id="SGIS01000006">
    <property type="protein sequence ID" value="RZF65458.1"/>
    <property type="molecule type" value="Genomic_DNA"/>
</dbReference>